<feature type="compositionally biased region" description="Polar residues" evidence="4">
    <location>
        <begin position="1"/>
        <end position="19"/>
    </location>
</feature>
<evidence type="ECO:0000313" key="7">
    <source>
        <dbReference type="Proteomes" id="UP001058974"/>
    </source>
</evidence>
<feature type="domain" description="Lipoxygenase" evidence="5">
    <location>
        <begin position="73"/>
        <end position="156"/>
    </location>
</feature>
<dbReference type="GO" id="GO:0046872">
    <property type="term" value="F:metal ion binding"/>
    <property type="evidence" value="ECO:0007669"/>
    <property type="project" value="UniProtKB-KW"/>
</dbReference>
<dbReference type="EMBL" id="JAMSHJ010000007">
    <property type="protein sequence ID" value="KAI5386605.1"/>
    <property type="molecule type" value="Genomic_DNA"/>
</dbReference>
<dbReference type="GO" id="GO:0016702">
    <property type="term" value="F:oxidoreductase activity, acting on single donors with incorporation of molecular oxygen, incorporation of two atoms of oxygen"/>
    <property type="evidence" value="ECO:0007669"/>
    <property type="project" value="InterPro"/>
</dbReference>
<evidence type="ECO:0000259" key="5">
    <source>
        <dbReference type="PROSITE" id="PS51393"/>
    </source>
</evidence>
<protein>
    <recommendedName>
        <fullName evidence="5">Lipoxygenase domain-containing protein</fullName>
    </recommendedName>
</protein>
<evidence type="ECO:0000256" key="3">
    <source>
        <dbReference type="ARBA" id="ARBA00023002"/>
    </source>
</evidence>
<proteinExistence type="predicted"/>
<comment type="caution">
    <text evidence="6">The sequence shown here is derived from an EMBL/GenBank/DDBJ whole genome shotgun (WGS) entry which is preliminary data.</text>
</comment>
<evidence type="ECO:0000256" key="4">
    <source>
        <dbReference type="SAM" id="MobiDB-lite"/>
    </source>
</evidence>
<feature type="region of interest" description="Disordered" evidence="4">
    <location>
        <begin position="1"/>
        <end position="26"/>
    </location>
</feature>
<keyword evidence="7" id="KW-1185">Reference proteome</keyword>
<evidence type="ECO:0000256" key="2">
    <source>
        <dbReference type="ARBA" id="ARBA00022964"/>
    </source>
</evidence>
<organism evidence="6 7">
    <name type="scientific">Pisum sativum</name>
    <name type="common">Garden pea</name>
    <name type="synonym">Lathyrus oleraceus</name>
    <dbReference type="NCBI Taxonomy" id="3888"/>
    <lineage>
        <taxon>Eukaryota</taxon>
        <taxon>Viridiplantae</taxon>
        <taxon>Streptophyta</taxon>
        <taxon>Embryophyta</taxon>
        <taxon>Tracheophyta</taxon>
        <taxon>Spermatophyta</taxon>
        <taxon>Magnoliopsida</taxon>
        <taxon>eudicotyledons</taxon>
        <taxon>Gunneridae</taxon>
        <taxon>Pentapetalae</taxon>
        <taxon>rosids</taxon>
        <taxon>fabids</taxon>
        <taxon>Fabales</taxon>
        <taxon>Fabaceae</taxon>
        <taxon>Papilionoideae</taxon>
        <taxon>50 kb inversion clade</taxon>
        <taxon>NPAAA clade</taxon>
        <taxon>Hologalegina</taxon>
        <taxon>IRL clade</taxon>
        <taxon>Fabeae</taxon>
        <taxon>Lathyrus</taxon>
    </lineage>
</organism>
<dbReference type="InterPro" id="IPR000907">
    <property type="entry name" value="LipOase"/>
</dbReference>
<dbReference type="GO" id="GO:0034440">
    <property type="term" value="P:lipid oxidation"/>
    <property type="evidence" value="ECO:0007669"/>
    <property type="project" value="InterPro"/>
</dbReference>
<dbReference type="PANTHER" id="PTHR11771">
    <property type="entry name" value="LIPOXYGENASE"/>
    <property type="match status" value="1"/>
</dbReference>
<dbReference type="SUPFAM" id="SSF48484">
    <property type="entry name" value="Lipoxigenase"/>
    <property type="match status" value="1"/>
</dbReference>
<dbReference type="PROSITE" id="PS51393">
    <property type="entry name" value="LIPOXYGENASE_3"/>
    <property type="match status" value="1"/>
</dbReference>
<keyword evidence="1" id="KW-0479">Metal-binding</keyword>
<dbReference type="InterPro" id="IPR036226">
    <property type="entry name" value="LipOase_C_sf"/>
</dbReference>
<sequence>MTFLQTTNSNPGYKQSSTLGHPDHNDATFGQNLTPLRISYLCSPPFSGLYQHAVLNFSQYPYGGLPAMTNIGSAHSPGEYIGDRIDKSSWLQEPEIINAFNQFSIDMKNIEKDINNRNADPKLRNGCSHEVSPSDMLIPNLGCDVTGQGVPISAMA</sequence>
<dbReference type="AlphaFoldDB" id="A0A9D4VPX6"/>
<keyword evidence="2" id="KW-0223">Dioxygenase</keyword>
<accession>A0A9D4VPX6</accession>
<dbReference type="Proteomes" id="UP001058974">
    <property type="component" value="Chromosome 7"/>
</dbReference>
<dbReference type="InterPro" id="IPR013819">
    <property type="entry name" value="LipOase_C"/>
</dbReference>
<dbReference type="Gramene" id="Psat07G0294600-T1">
    <property type="protein sequence ID" value="KAI5386605.1"/>
    <property type="gene ID" value="KIW84_072946"/>
</dbReference>
<dbReference type="Pfam" id="PF00305">
    <property type="entry name" value="Lipoxygenase"/>
    <property type="match status" value="1"/>
</dbReference>
<gene>
    <name evidence="6" type="ORF">KIW84_072946</name>
</gene>
<evidence type="ECO:0000313" key="6">
    <source>
        <dbReference type="EMBL" id="KAI5386605.1"/>
    </source>
</evidence>
<evidence type="ECO:0000256" key="1">
    <source>
        <dbReference type="ARBA" id="ARBA00022723"/>
    </source>
</evidence>
<dbReference type="Gene3D" id="1.20.245.10">
    <property type="entry name" value="Lipoxygenase-1, Domain 5"/>
    <property type="match status" value="1"/>
</dbReference>
<name>A0A9D4VPX6_PEA</name>
<reference evidence="6 7" key="1">
    <citation type="journal article" date="2022" name="Nat. Genet.">
        <title>Improved pea reference genome and pan-genome highlight genomic features and evolutionary characteristics.</title>
        <authorList>
            <person name="Yang T."/>
            <person name="Liu R."/>
            <person name="Luo Y."/>
            <person name="Hu S."/>
            <person name="Wang D."/>
            <person name="Wang C."/>
            <person name="Pandey M.K."/>
            <person name="Ge S."/>
            <person name="Xu Q."/>
            <person name="Li N."/>
            <person name="Li G."/>
            <person name="Huang Y."/>
            <person name="Saxena R.K."/>
            <person name="Ji Y."/>
            <person name="Li M."/>
            <person name="Yan X."/>
            <person name="He Y."/>
            <person name="Liu Y."/>
            <person name="Wang X."/>
            <person name="Xiang C."/>
            <person name="Varshney R.K."/>
            <person name="Ding H."/>
            <person name="Gao S."/>
            <person name="Zong X."/>
        </authorList>
    </citation>
    <scope>NUCLEOTIDE SEQUENCE [LARGE SCALE GENOMIC DNA]</scope>
    <source>
        <strain evidence="6 7">cv. Zhongwan 6</strain>
    </source>
</reference>
<keyword evidence="3" id="KW-0560">Oxidoreductase</keyword>